<feature type="transmembrane region" description="Helical" evidence="8">
    <location>
        <begin position="129"/>
        <end position="157"/>
    </location>
</feature>
<feature type="transmembrane region" description="Helical" evidence="8">
    <location>
        <begin position="259"/>
        <end position="279"/>
    </location>
</feature>
<evidence type="ECO:0000256" key="6">
    <source>
        <dbReference type="ARBA" id="ARBA00022989"/>
    </source>
</evidence>
<evidence type="ECO:0000256" key="2">
    <source>
        <dbReference type="ARBA" id="ARBA00022475"/>
    </source>
</evidence>
<dbReference type="RefSeq" id="WP_342594156.1">
    <property type="nucleotide sequence ID" value="NZ_CP151919.1"/>
</dbReference>
<dbReference type="PROSITE" id="PS51257">
    <property type="entry name" value="PROKAR_LIPOPROTEIN"/>
    <property type="match status" value="1"/>
</dbReference>
<evidence type="ECO:0000256" key="1">
    <source>
        <dbReference type="ARBA" id="ARBA00004651"/>
    </source>
</evidence>
<evidence type="ECO:0000259" key="9">
    <source>
        <dbReference type="Pfam" id="PF13231"/>
    </source>
</evidence>
<evidence type="ECO:0000256" key="3">
    <source>
        <dbReference type="ARBA" id="ARBA00022676"/>
    </source>
</evidence>
<keyword evidence="6 8" id="KW-1133">Transmembrane helix</keyword>
<evidence type="ECO:0000313" key="11">
    <source>
        <dbReference type="Proteomes" id="UP001453229"/>
    </source>
</evidence>
<comment type="subcellular location">
    <subcellularLocation>
        <location evidence="1">Cell membrane</location>
        <topology evidence="1">Multi-pass membrane protein</topology>
    </subcellularLocation>
</comment>
<evidence type="ECO:0000256" key="8">
    <source>
        <dbReference type="SAM" id="Phobius"/>
    </source>
</evidence>
<feature type="transmembrane region" description="Helical" evidence="8">
    <location>
        <begin position="342"/>
        <end position="360"/>
    </location>
</feature>
<dbReference type="EMBL" id="CP151919">
    <property type="protein sequence ID" value="XAD52900.1"/>
    <property type="molecule type" value="Genomic_DNA"/>
</dbReference>
<keyword evidence="11" id="KW-1185">Reference proteome</keyword>
<evidence type="ECO:0000256" key="7">
    <source>
        <dbReference type="ARBA" id="ARBA00023136"/>
    </source>
</evidence>
<evidence type="ECO:0000313" key="10">
    <source>
        <dbReference type="EMBL" id="XAD52900.1"/>
    </source>
</evidence>
<feature type="transmembrane region" description="Helical" evidence="8">
    <location>
        <begin position="291"/>
        <end position="307"/>
    </location>
</feature>
<gene>
    <name evidence="10" type="ORF">AAGT95_13725</name>
</gene>
<dbReference type="EC" id="2.4.-.-" evidence="10"/>
<keyword evidence="4 10" id="KW-0808">Transferase</keyword>
<dbReference type="InterPro" id="IPR050297">
    <property type="entry name" value="LipidA_mod_glycosyltrf_83"/>
</dbReference>
<dbReference type="Pfam" id="PF13231">
    <property type="entry name" value="PMT_2"/>
    <property type="match status" value="1"/>
</dbReference>
<dbReference type="Proteomes" id="UP001453229">
    <property type="component" value="Chromosome"/>
</dbReference>
<feature type="domain" description="Glycosyltransferase RgtA/B/C/D-like" evidence="9">
    <location>
        <begin position="66"/>
        <end position="194"/>
    </location>
</feature>
<protein>
    <submittedName>
        <fullName evidence="10">Glycosyltransferase family 39 protein</fullName>
        <ecNumber evidence="10">2.4.-.-</ecNumber>
    </submittedName>
</protein>
<keyword evidence="3 10" id="KW-0328">Glycosyltransferase</keyword>
<organism evidence="10 11">
    <name type="scientific">Salinicola lusitanus</name>
    <dbReference type="NCBI Taxonomy" id="1949085"/>
    <lineage>
        <taxon>Bacteria</taxon>
        <taxon>Pseudomonadati</taxon>
        <taxon>Pseudomonadota</taxon>
        <taxon>Gammaproteobacteria</taxon>
        <taxon>Oceanospirillales</taxon>
        <taxon>Halomonadaceae</taxon>
        <taxon>Salinicola</taxon>
    </lineage>
</organism>
<evidence type="ECO:0000256" key="5">
    <source>
        <dbReference type="ARBA" id="ARBA00022692"/>
    </source>
</evidence>
<feature type="transmembrane region" description="Helical" evidence="8">
    <location>
        <begin position="212"/>
        <end position="237"/>
    </location>
</feature>
<evidence type="ECO:0000256" key="4">
    <source>
        <dbReference type="ARBA" id="ARBA00022679"/>
    </source>
</evidence>
<accession>A0ABZ3CP15</accession>
<sequence>MSYTLRLQARHRDALVILVLWAMSLACALARPLMPIDETRYVSVAWEMWHNHSFWLPLMNGEAYADKPPLLFWLIQSGWTLFGVNDWWPKSISPLASLIAMIHLYRIARRLGYAGSQARLAPMVLGAMLMWNLYAGALMFDVLLSACLLGAISPLIAGQFTSRKAIISGLWLGLALLAKGPAAFVTLAPILLSMPLWRASPLGGPGRRRLALALVLGVSMLLAWALSAAWLGGAAYAKDLLWGQSVDRLQHAMAHARPAWWYLPWLPLLTFPWSLWPAGWPRLPRQRHQRLAWIWLIAPLLIFSLISGKQIHYLMPLLPALALLVMDRLGQVALDKPFRLRAVAAAIMLLGVAALGLAGFGRAEVVGAMVSPFGALVLLAFAAIVWRQRWRSSAQATRGLALGTAVATLITAQLVLAPLWSHYDIDAPSRLLARLEASGVPVAFNGDNYQATFQFAGRLERPLITLSGNPADLCRFGQRSPTGWIVGRERDLGPLIAQDGAAHVFDYRGGKLDIVPVTALSSSPRPTCDW</sequence>
<feature type="transmembrane region" description="Helical" evidence="8">
    <location>
        <begin position="399"/>
        <end position="420"/>
    </location>
</feature>
<feature type="transmembrane region" description="Helical" evidence="8">
    <location>
        <begin position="366"/>
        <end position="387"/>
    </location>
</feature>
<keyword evidence="7 8" id="KW-0472">Membrane</keyword>
<keyword evidence="5 8" id="KW-0812">Transmembrane</keyword>
<dbReference type="GO" id="GO:0016757">
    <property type="term" value="F:glycosyltransferase activity"/>
    <property type="evidence" value="ECO:0007669"/>
    <property type="project" value="UniProtKB-KW"/>
</dbReference>
<dbReference type="PANTHER" id="PTHR33908:SF3">
    <property type="entry name" value="UNDECAPRENYL PHOSPHATE-ALPHA-4-AMINO-4-DEOXY-L-ARABINOSE ARABINOSYL TRANSFERASE"/>
    <property type="match status" value="1"/>
</dbReference>
<keyword evidence="2" id="KW-1003">Cell membrane</keyword>
<name>A0ABZ3CP15_9GAMM</name>
<dbReference type="InterPro" id="IPR038731">
    <property type="entry name" value="RgtA/B/C-like"/>
</dbReference>
<proteinExistence type="predicted"/>
<reference evidence="10 11" key="1">
    <citation type="submission" date="2024-04" db="EMBL/GenBank/DDBJ databases">
        <title>Salinicola lusitanus LLJ914,a marine bacterium isolated from the Okinawa Trough.</title>
        <authorList>
            <person name="Li J."/>
        </authorList>
    </citation>
    <scope>NUCLEOTIDE SEQUENCE [LARGE SCALE GENOMIC DNA]</scope>
    <source>
        <strain evidence="10 11">LLJ914</strain>
    </source>
</reference>
<dbReference type="PANTHER" id="PTHR33908">
    <property type="entry name" value="MANNOSYLTRANSFERASE YKCB-RELATED"/>
    <property type="match status" value="1"/>
</dbReference>
<feature type="transmembrane region" description="Helical" evidence="8">
    <location>
        <begin position="169"/>
        <end position="192"/>
    </location>
</feature>